<sequence>MVAVDLPFVVLLWWPLSCRLSCCYDGCCAVVCRVAMVAFVLPFVALILHD</sequence>
<keyword evidence="1" id="KW-1133">Transmembrane helix</keyword>
<accession>A0A392PEE4</accession>
<comment type="caution">
    <text evidence="2">The sequence shown here is derived from an EMBL/GenBank/DDBJ whole genome shotgun (WGS) entry which is preliminary data.</text>
</comment>
<dbReference type="Proteomes" id="UP000265520">
    <property type="component" value="Unassembled WGS sequence"/>
</dbReference>
<organism evidence="2 3">
    <name type="scientific">Trifolium medium</name>
    <dbReference type="NCBI Taxonomy" id="97028"/>
    <lineage>
        <taxon>Eukaryota</taxon>
        <taxon>Viridiplantae</taxon>
        <taxon>Streptophyta</taxon>
        <taxon>Embryophyta</taxon>
        <taxon>Tracheophyta</taxon>
        <taxon>Spermatophyta</taxon>
        <taxon>Magnoliopsida</taxon>
        <taxon>eudicotyledons</taxon>
        <taxon>Gunneridae</taxon>
        <taxon>Pentapetalae</taxon>
        <taxon>rosids</taxon>
        <taxon>fabids</taxon>
        <taxon>Fabales</taxon>
        <taxon>Fabaceae</taxon>
        <taxon>Papilionoideae</taxon>
        <taxon>50 kb inversion clade</taxon>
        <taxon>NPAAA clade</taxon>
        <taxon>Hologalegina</taxon>
        <taxon>IRL clade</taxon>
        <taxon>Trifolieae</taxon>
        <taxon>Trifolium</taxon>
    </lineage>
</organism>
<evidence type="ECO:0000256" key="1">
    <source>
        <dbReference type="SAM" id="Phobius"/>
    </source>
</evidence>
<feature type="non-terminal residue" evidence="2">
    <location>
        <position position="50"/>
    </location>
</feature>
<keyword evidence="1" id="KW-0472">Membrane</keyword>
<keyword evidence="1" id="KW-0812">Transmembrane</keyword>
<protein>
    <submittedName>
        <fullName evidence="2">Uncharacterized protein</fullName>
    </submittedName>
</protein>
<dbReference type="EMBL" id="LXQA010074698">
    <property type="protein sequence ID" value="MCI10007.1"/>
    <property type="molecule type" value="Genomic_DNA"/>
</dbReference>
<feature type="transmembrane region" description="Helical" evidence="1">
    <location>
        <begin position="28"/>
        <end position="48"/>
    </location>
</feature>
<reference evidence="2 3" key="1">
    <citation type="journal article" date="2018" name="Front. Plant Sci.">
        <title>Red Clover (Trifolium pratense) and Zigzag Clover (T. medium) - A Picture of Genomic Similarities and Differences.</title>
        <authorList>
            <person name="Dluhosova J."/>
            <person name="Istvanek J."/>
            <person name="Nedelnik J."/>
            <person name="Repkova J."/>
        </authorList>
    </citation>
    <scope>NUCLEOTIDE SEQUENCE [LARGE SCALE GENOMIC DNA]</scope>
    <source>
        <strain evidence="3">cv. 10/8</strain>
        <tissue evidence="2">Leaf</tissue>
    </source>
</reference>
<dbReference type="AlphaFoldDB" id="A0A392PEE4"/>
<keyword evidence="3" id="KW-1185">Reference proteome</keyword>
<gene>
    <name evidence="2" type="ORF">A2U01_0031098</name>
</gene>
<name>A0A392PEE4_9FABA</name>
<evidence type="ECO:0000313" key="3">
    <source>
        <dbReference type="Proteomes" id="UP000265520"/>
    </source>
</evidence>
<proteinExistence type="predicted"/>
<evidence type="ECO:0000313" key="2">
    <source>
        <dbReference type="EMBL" id="MCI10007.1"/>
    </source>
</evidence>